<proteinExistence type="predicted"/>
<protein>
    <submittedName>
        <fullName evidence="1">Uncharacterized protein</fullName>
    </submittedName>
</protein>
<evidence type="ECO:0000313" key="2">
    <source>
        <dbReference type="Proteomes" id="UP000248257"/>
    </source>
</evidence>
<gene>
    <name evidence="1" type="ORF">CFR75_08635</name>
</gene>
<dbReference type="Proteomes" id="UP000248257">
    <property type="component" value="Unassembled WGS sequence"/>
</dbReference>
<organism evidence="1 2">
    <name type="scientific">Komagataeibacter xylinus</name>
    <name type="common">Gluconacetobacter xylinus</name>
    <dbReference type="NCBI Taxonomy" id="28448"/>
    <lineage>
        <taxon>Bacteria</taxon>
        <taxon>Pseudomonadati</taxon>
        <taxon>Pseudomonadota</taxon>
        <taxon>Alphaproteobacteria</taxon>
        <taxon>Acetobacterales</taxon>
        <taxon>Acetobacteraceae</taxon>
        <taxon>Komagataeibacter</taxon>
    </lineage>
</organism>
<comment type="caution">
    <text evidence="1">The sequence shown here is derived from an EMBL/GenBank/DDBJ whole genome shotgun (WGS) entry which is preliminary data.</text>
</comment>
<dbReference type="AlphaFoldDB" id="A0A318PHV4"/>
<reference evidence="1 2" key="1">
    <citation type="submission" date="2017-07" db="EMBL/GenBank/DDBJ databases">
        <title>A draft genome sequence of Komagataeibacter xylinus LMG 1515.</title>
        <authorList>
            <person name="Skraban J."/>
            <person name="Cleenwerck I."/>
            <person name="Vandamme P."/>
            <person name="Trcek J."/>
        </authorList>
    </citation>
    <scope>NUCLEOTIDE SEQUENCE [LARGE SCALE GENOMIC DNA]</scope>
    <source>
        <strain evidence="1 2">LMG 1515</strain>
    </source>
</reference>
<accession>A0A318PHV4</accession>
<dbReference type="STRING" id="1220579.GCA_001571345_01739"/>
<dbReference type="EMBL" id="NKUC01000015">
    <property type="protein sequence ID" value="PYD56855.1"/>
    <property type="molecule type" value="Genomic_DNA"/>
</dbReference>
<keyword evidence="2" id="KW-1185">Reference proteome</keyword>
<evidence type="ECO:0000313" key="1">
    <source>
        <dbReference type="EMBL" id="PYD56855.1"/>
    </source>
</evidence>
<name>A0A318PHV4_KOMXY</name>
<sequence>MRRAEAPYKQHMLDMLDGIRAEVENGSIINLMALAIHPDREFTNYSAGEMNAVETVGMLERHKMSLLLKMS</sequence>